<dbReference type="PANTHER" id="PTHR42926">
    <property type="match status" value="1"/>
</dbReference>
<evidence type="ECO:0000256" key="2">
    <source>
        <dbReference type="ARBA" id="ARBA00022553"/>
    </source>
</evidence>
<dbReference type="PROSITE" id="PS51146">
    <property type="entry name" value="KAIC"/>
    <property type="match status" value="2"/>
</dbReference>
<dbReference type="Gene3D" id="3.40.50.300">
    <property type="entry name" value="P-loop containing nucleotide triphosphate hydrolases"/>
    <property type="match status" value="2"/>
</dbReference>
<dbReference type="PIRSF" id="PIRSF039117">
    <property type="entry name" value="KaiC"/>
    <property type="match status" value="1"/>
</dbReference>
<evidence type="ECO:0000259" key="7">
    <source>
        <dbReference type="PROSITE" id="PS51146"/>
    </source>
</evidence>
<proteinExistence type="predicted"/>
<evidence type="ECO:0000256" key="1">
    <source>
        <dbReference type="ARBA" id="ARBA00012513"/>
    </source>
</evidence>
<dbReference type="InterPro" id="IPR010624">
    <property type="entry name" value="KaiC_dom"/>
</dbReference>
<keyword evidence="2" id="KW-0597">Phosphoprotein</keyword>
<evidence type="ECO:0000256" key="5">
    <source>
        <dbReference type="ARBA" id="ARBA00022777"/>
    </source>
</evidence>
<evidence type="ECO:0000313" key="8">
    <source>
        <dbReference type="EMBL" id="MEC4723072.1"/>
    </source>
</evidence>
<dbReference type="InterPro" id="IPR027417">
    <property type="entry name" value="P-loop_NTPase"/>
</dbReference>
<keyword evidence="5" id="KW-0418">Kinase</keyword>
<organism evidence="8 9">
    <name type="scientific">Noviherbaspirillum album</name>
    <dbReference type="NCBI Taxonomy" id="3080276"/>
    <lineage>
        <taxon>Bacteria</taxon>
        <taxon>Pseudomonadati</taxon>
        <taxon>Pseudomonadota</taxon>
        <taxon>Betaproteobacteria</taxon>
        <taxon>Burkholderiales</taxon>
        <taxon>Oxalobacteraceae</taxon>
        <taxon>Noviherbaspirillum</taxon>
    </lineage>
</organism>
<sequence length="472" mass="51860">MTKKVALEKLPTGVPGLDILLAGGIAKYSFNVITGAPGSGKTTLAHQMMFALANSKRKALFFTVMGEPPLKMLRYQQQYSFFDLEKVGPSIRYFNLAEDLQREGFDGVLERILKEVRDFEPELIFVDSFKSVVQATKESVQSTASLQYFVQRLGVHLATWQATTFLLGEYADAAQEENPIFTVADGIIHLCQAFEQDEMVRKISVVKMRGIAHQTGLHRFRMSGDGLRVFPRLLGGIVASKHDPQGMRGRSHRPTVRLSTGCSGLDAMLDGGLPEGYSSIVMGPPGCGKTVLGTSFLAAGARIGEHGIIVSFEHTLSPSFNAPLDALIEQGSVTEVSLTAIDLTVEELVAALLDEVERTGAKRIVIDSLSALELVIAPQYRPHMLESLYRMLTHLHARGITVMMIRHLANMSESLFSSGDFIVDAIIAMRYTEIDYKLVKLISVPKLRGSRHSADVRKFTTNEDGIELGDSL</sequence>
<keyword evidence="4" id="KW-0677">Repeat</keyword>
<name>A0ABU6JIT6_9BURK</name>
<evidence type="ECO:0000256" key="6">
    <source>
        <dbReference type="ARBA" id="ARBA00022801"/>
    </source>
</evidence>
<feature type="domain" description="KaiC" evidence="7">
    <location>
        <begin position="256"/>
        <end position="472"/>
    </location>
</feature>
<keyword evidence="9" id="KW-1185">Reference proteome</keyword>
<reference evidence="8 9" key="1">
    <citation type="submission" date="2023-10" db="EMBL/GenBank/DDBJ databases">
        <title>Noviherbaspirillum sp. CPCC 100848 genome assembly.</title>
        <authorList>
            <person name="Li X.Y."/>
            <person name="Fang X.M."/>
        </authorList>
    </citation>
    <scope>NUCLEOTIDE SEQUENCE [LARGE SCALE GENOMIC DNA]</scope>
    <source>
        <strain evidence="8 9">CPCC 100848</strain>
    </source>
</reference>
<dbReference type="Pfam" id="PF06745">
    <property type="entry name" value="ATPase"/>
    <property type="match status" value="2"/>
</dbReference>
<dbReference type="InterPro" id="IPR003593">
    <property type="entry name" value="AAA+_ATPase"/>
</dbReference>
<dbReference type="SUPFAM" id="SSF52540">
    <property type="entry name" value="P-loop containing nucleoside triphosphate hydrolases"/>
    <property type="match status" value="2"/>
</dbReference>
<keyword evidence="3" id="KW-0808">Transferase</keyword>
<dbReference type="RefSeq" id="WP_326509695.1">
    <property type="nucleotide sequence ID" value="NZ_JAWIIV010000043.1"/>
</dbReference>
<keyword evidence="6" id="KW-0378">Hydrolase</keyword>
<dbReference type="InterPro" id="IPR051347">
    <property type="entry name" value="Circadian_clock_KaiC-rel"/>
</dbReference>
<dbReference type="PANTHER" id="PTHR42926:SF1">
    <property type="entry name" value="CIRCADIAN CLOCK OSCILLATOR PROTEIN KAIC 1"/>
    <property type="match status" value="1"/>
</dbReference>
<dbReference type="SMART" id="SM00382">
    <property type="entry name" value="AAA"/>
    <property type="match status" value="2"/>
</dbReference>
<protein>
    <recommendedName>
        <fullName evidence="1">non-specific serine/threonine protein kinase</fullName>
        <ecNumber evidence="1">2.7.11.1</ecNumber>
    </recommendedName>
</protein>
<comment type="caution">
    <text evidence="8">The sequence shown here is derived from an EMBL/GenBank/DDBJ whole genome shotgun (WGS) entry which is preliminary data.</text>
</comment>
<accession>A0ABU6JIT6</accession>
<dbReference type="InterPro" id="IPR014774">
    <property type="entry name" value="KaiC-like_dom"/>
</dbReference>
<dbReference type="InterPro" id="IPR030665">
    <property type="entry name" value="KaiC"/>
</dbReference>
<evidence type="ECO:0000256" key="4">
    <source>
        <dbReference type="ARBA" id="ARBA00022737"/>
    </source>
</evidence>
<dbReference type="Proteomes" id="UP001352263">
    <property type="component" value="Unassembled WGS sequence"/>
</dbReference>
<dbReference type="EMBL" id="JAWIIV010000043">
    <property type="protein sequence ID" value="MEC4723072.1"/>
    <property type="molecule type" value="Genomic_DNA"/>
</dbReference>
<evidence type="ECO:0000313" key="9">
    <source>
        <dbReference type="Proteomes" id="UP001352263"/>
    </source>
</evidence>
<evidence type="ECO:0000256" key="3">
    <source>
        <dbReference type="ARBA" id="ARBA00022679"/>
    </source>
</evidence>
<gene>
    <name evidence="8" type="ORF">RY831_28325</name>
</gene>
<feature type="domain" description="KaiC" evidence="7">
    <location>
        <begin position="8"/>
        <end position="243"/>
    </location>
</feature>
<dbReference type="EC" id="2.7.11.1" evidence="1"/>